<keyword evidence="1" id="KW-1133">Transmembrane helix</keyword>
<dbReference type="SUPFAM" id="SSF110997">
    <property type="entry name" value="Sporulation related repeat"/>
    <property type="match status" value="1"/>
</dbReference>
<dbReference type="PROSITE" id="PS51724">
    <property type="entry name" value="SPOR"/>
    <property type="match status" value="1"/>
</dbReference>
<proteinExistence type="predicted"/>
<dbReference type="Pfam" id="PF05036">
    <property type="entry name" value="SPOR"/>
    <property type="match status" value="1"/>
</dbReference>
<keyword evidence="1" id="KW-0812">Transmembrane</keyword>
<dbReference type="InterPro" id="IPR052521">
    <property type="entry name" value="Cell_div_SPOR-domain"/>
</dbReference>
<dbReference type="InterPro" id="IPR036680">
    <property type="entry name" value="SPOR-like_sf"/>
</dbReference>
<accession>A0ABP9ZYY7</accession>
<keyword evidence="1" id="KW-0472">Membrane</keyword>
<dbReference type="Proteomes" id="UP001481413">
    <property type="component" value="Unassembled WGS sequence"/>
</dbReference>
<dbReference type="EMBL" id="BAABWH010000003">
    <property type="protein sequence ID" value="GAA6145351.1"/>
    <property type="molecule type" value="Genomic_DNA"/>
</dbReference>
<gene>
    <name evidence="3" type="ORF">NBRC116585_14690</name>
</gene>
<reference evidence="3 4" key="1">
    <citation type="submission" date="2024-04" db="EMBL/GenBank/DDBJ databases">
        <title>Draft genome sequence of Thalassolituus maritimus NBRC 116585.</title>
        <authorList>
            <person name="Miyakawa T."/>
            <person name="Kusuya Y."/>
            <person name="Miura T."/>
        </authorList>
    </citation>
    <scope>NUCLEOTIDE SEQUENCE [LARGE SCALE GENOMIC DNA]</scope>
    <source>
        <strain evidence="3 4">5NW40-0001</strain>
    </source>
</reference>
<dbReference type="InterPro" id="IPR007730">
    <property type="entry name" value="SPOR-like_dom"/>
</dbReference>
<sequence>MELHLKKRIVGAWLTVTAVLVVAPIVLDGSRTQVLLESAAPAKPETEAWATQEYERQVRRDVEELASGAAAEEIAMPPVKAVDRDDAAPQGVPADRTSLDADKVPYAWTLQVGAFSKRDNAHRFRDLLRHDGFKAYVQEFPDEGITRVYVGPELRRADAEKAQQTLMQRDDIQAAYLRRYLAES</sequence>
<evidence type="ECO:0000313" key="3">
    <source>
        <dbReference type="EMBL" id="GAA6145351.1"/>
    </source>
</evidence>
<dbReference type="PANTHER" id="PTHR38687">
    <property type="entry name" value="CELL DIVISION PROTEIN DEDD-RELATED"/>
    <property type="match status" value="1"/>
</dbReference>
<dbReference type="PANTHER" id="PTHR38687:SF1">
    <property type="entry name" value="CELL DIVISION PROTEIN DEDD"/>
    <property type="match status" value="1"/>
</dbReference>
<evidence type="ECO:0000313" key="4">
    <source>
        <dbReference type="Proteomes" id="UP001481413"/>
    </source>
</evidence>
<keyword evidence="4" id="KW-1185">Reference proteome</keyword>
<dbReference type="Gene3D" id="3.30.70.1070">
    <property type="entry name" value="Sporulation related repeat"/>
    <property type="match status" value="1"/>
</dbReference>
<feature type="domain" description="SPOR" evidence="2">
    <location>
        <begin position="102"/>
        <end position="179"/>
    </location>
</feature>
<protein>
    <recommendedName>
        <fullName evidence="2">SPOR domain-containing protein</fullName>
    </recommendedName>
</protein>
<organism evidence="3 4">
    <name type="scientific">Thalassolituus maritimus</name>
    <dbReference type="NCBI Taxonomy" id="484498"/>
    <lineage>
        <taxon>Bacteria</taxon>
        <taxon>Pseudomonadati</taxon>
        <taxon>Pseudomonadota</taxon>
        <taxon>Gammaproteobacteria</taxon>
        <taxon>Oceanospirillales</taxon>
        <taxon>Oceanospirillaceae</taxon>
        <taxon>Thalassolituus</taxon>
    </lineage>
</organism>
<name>A0ABP9ZYY7_9GAMM</name>
<comment type="caution">
    <text evidence="3">The sequence shown here is derived from an EMBL/GenBank/DDBJ whole genome shotgun (WGS) entry which is preliminary data.</text>
</comment>
<evidence type="ECO:0000256" key="1">
    <source>
        <dbReference type="SAM" id="Phobius"/>
    </source>
</evidence>
<feature type="transmembrane region" description="Helical" evidence="1">
    <location>
        <begin position="9"/>
        <end position="27"/>
    </location>
</feature>
<evidence type="ECO:0000259" key="2">
    <source>
        <dbReference type="PROSITE" id="PS51724"/>
    </source>
</evidence>
<dbReference type="RefSeq" id="WP_353294292.1">
    <property type="nucleotide sequence ID" value="NZ_BAABWH010000003.1"/>
</dbReference>